<dbReference type="InterPro" id="IPR011256">
    <property type="entry name" value="Reg_factor_effector_dom_sf"/>
</dbReference>
<evidence type="ECO:0000313" key="3">
    <source>
        <dbReference type="EMBL" id="KAK4432833.1"/>
    </source>
</evidence>
<sequence length="212" mass="23703">MMMSSPRTAVCVFVFLCLFVSECKGADEGYPPAETCSRLECPPYKVIQTQKEFEIRSYDQALWLASPKIPAATYKEGASKGFRILFSYYRGNNTERVTINMTALVLIDVLNSTYTVHFYVPKKYQTGTSLPTPLPTDQITKVTLPKFKYVAVRRFDGLINDGTIAPAIAALRQSLQGTPYQQAAAAAQFTVAGYNSPRRLTNRVNEVWLGFN</sequence>
<dbReference type="Proteomes" id="UP001293254">
    <property type="component" value="Unassembled WGS sequence"/>
</dbReference>
<evidence type="ECO:0000256" key="2">
    <source>
        <dbReference type="SAM" id="SignalP"/>
    </source>
</evidence>
<protein>
    <submittedName>
        <fullName evidence="3">Heme-binding protein 2</fullName>
    </submittedName>
</protein>
<dbReference type="PANTHER" id="PTHR11220">
    <property type="entry name" value="HEME-BINDING PROTEIN-RELATED"/>
    <property type="match status" value="1"/>
</dbReference>
<dbReference type="InterPro" id="IPR006917">
    <property type="entry name" value="SOUL_heme-bd"/>
</dbReference>
<evidence type="ECO:0000313" key="4">
    <source>
        <dbReference type="Proteomes" id="UP001293254"/>
    </source>
</evidence>
<dbReference type="PANTHER" id="PTHR11220:SF59">
    <property type="entry name" value="HEME-BINDING PROTEIN 2-LIKE"/>
    <property type="match status" value="1"/>
</dbReference>
<reference evidence="3" key="1">
    <citation type="submission" date="2020-06" db="EMBL/GenBank/DDBJ databases">
        <authorList>
            <person name="Li T."/>
            <person name="Hu X."/>
            <person name="Zhang T."/>
            <person name="Song X."/>
            <person name="Zhang H."/>
            <person name="Dai N."/>
            <person name="Sheng W."/>
            <person name="Hou X."/>
            <person name="Wei L."/>
        </authorList>
    </citation>
    <scope>NUCLEOTIDE SEQUENCE</scope>
    <source>
        <strain evidence="3">3651</strain>
        <tissue evidence="3">Leaf</tissue>
    </source>
</reference>
<reference evidence="3" key="2">
    <citation type="journal article" date="2024" name="Plant">
        <title>Genomic evolution and insights into agronomic trait innovations of Sesamum species.</title>
        <authorList>
            <person name="Miao H."/>
            <person name="Wang L."/>
            <person name="Qu L."/>
            <person name="Liu H."/>
            <person name="Sun Y."/>
            <person name="Le M."/>
            <person name="Wang Q."/>
            <person name="Wei S."/>
            <person name="Zheng Y."/>
            <person name="Lin W."/>
            <person name="Duan Y."/>
            <person name="Cao H."/>
            <person name="Xiong S."/>
            <person name="Wang X."/>
            <person name="Wei L."/>
            <person name="Li C."/>
            <person name="Ma Q."/>
            <person name="Ju M."/>
            <person name="Zhao R."/>
            <person name="Li G."/>
            <person name="Mu C."/>
            <person name="Tian Q."/>
            <person name="Mei H."/>
            <person name="Zhang T."/>
            <person name="Gao T."/>
            <person name="Zhang H."/>
        </authorList>
    </citation>
    <scope>NUCLEOTIDE SEQUENCE</scope>
    <source>
        <strain evidence="3">3651</strain>
    </source>
</reference>
<feature type="signal peptide" evidence="2">
    <location>
        <begin position="1"/>
        <end position="25"/>
    </location>
</feature>
<dbReference type="Pfam" id="PF04832">
    <property type="entry name" value="SOUL"/>
    <property type="match status" value="1"/>
</dbReference>
<dbReference type="SUPFAM" id="SSF55136">
    <property type="entry name" value="Probable bacterial effector-binding domain"/>
    <property type="match status" value="1"/>
</dbReference>
<gene>
    <name evidence="3" type="ORF">Salat_1045500</name>
</gene>
<name>A0AAE1YN11_9LAMI</name>
<comment type="caution">
    <text evidence="3">The sequence shown here is derived from an EMBL/GenBank/DDBJ whole genome shotgun (WGS) entry which is preliminary data.</text>
</comment>
<dbReference type="FunFam" id="3.20.80.10:FF:000002">
    <property type="entry name" value="Heme-binding protein 2"/>
    <property type="match status" value="1"/>
</dbReference>
<organism evidence="3 4">
    <name type="scientific">Sesamum alatum</name>
    <dbReference type="NCBI Taxonomy" id="300844"/>
    <lineage>
        <taxon>Eukaryota</taxon>
        <taxon>Viridiplantae</taxon>
        <taxon>Streptophyta</taxon>
        <taxon>Embryophyta</taxon>
        <taxon>Tracheophyta</taxon>
        <taxon>Spermatophyta</taxon>
        <taxon>Magnoliopsida</taxon>
        <taxon>eudicotyledons</taxon>
        <taxon>Gunneridae</taxon>
        <taxon>Pentapetalae</taxon>
        <taxon>asterids</taxon>
        <taxon>lamiids</taxon>
        <taxon>Lamiales</taxon>
        <taxon>Pedaliaceae</taxon>
        <taxon>Sesamum</taxon>
    </lineage>
</organism>
<keyword evidence="2" id="KW-0732">Signal</keyword>
<comment type="similarity">
    <text evidence="1">Belongs to the HEBP family.</text>
</comment>
<dbReference type="Gene3D" id="3.20.80.10">
    <property type="entry name" value="Regulatory factor, effector binding domain"/>
    <property type="match status" value="1"/>
</dbReference>
<dbReference type="EMBL" id="JACGWO010000003">
    <property type="protein sequence ID" value="KAK4432833.1"/>
    <property type="molecule type" value="Genomic_DNA"/>
</dbReference>
<accession>A0AAE1YN11</accession>
<feature type="chain" id="PRO_5042125986" evidence="2">
    <location>
        <begin position="26"/>
        <end position="212"/>
    </location>
</feature>
<evidence type="ECO:0000256" key="1">
    <source>
        <dbReference type="ARBA" id="ARBA00009817"/>
    </source>
</evidence>
<dbReference type="AlphaFoldDB" id="A0AAE1YN11"/>
<keyword evidence="4" id="KW-1185">Reference proteome</keyword>
<proteinExistence type="inferred from homology"/>